<keyword evidence="1" id="KW-0812">Transmembrane</keyword>
<keyword evidence="1" id="KW-0472">Membrane</keyword>
<feature type="transmembrane region" description="Helical" evidence="1">
    <location>
        <begin position="677"/>
        <end position="697"/>
    </location>
</feature>
<evidence type="ECO:0000313" key="2">
    <source>
        <dbReference type="EMBL" id="WVZ55046.1"/>
    </source>
</evidence>
<dbReference type="AlphaFoldDB" id="A0AAQ3PRK9"/>
<dbReference type="PANTHER" id="PTHR31801">
    <property type="entry name" value="ALTERED INHERITANCE OF MITOCHONDRIA PROTEIN 24, MITOCHONDRIAL"/>
    <property type="match status" value="1"/>
</dbReference>
<name>A0AAQ3PRK9_PASNO</name>
<dbReference type="Proteomes" id="UP001341281">
    <property type="component" value="Chromosome 02"/>
</dbReference>
<gene>
    <name evidence="2" type="ORF">U9M48_005762</name>
</gene>
<sequence>MPPGADASSLAASFLDAAAPPAAAAATSRLLDYLLARHAADQPRAFFADAFPALLYRLFVSSPACPSFIDLAAADPGLADLLLSLLAPSGPLLAAAAAADRLALIRFAFPTERLPDWLRHALASPSPSPSDALVSPLLSTRVGSHLHLSVFQYYLFWFAYYPVSSAPAPAPAPAPTNPRLSSRSRLETWVSTTLATRKPGQKPESSLYLRLLYAYLTEFLPARTATPPPPTGRTLLHCTASDGGVDAADLSSQAEFFLHTLVQFWLVGDDFSPLPVQTRHALGLRLPSRARAELSERPPSPGLGDAVRLLVMYLSCRDGMPPRSGLCDTQLGLWNPLMQRPLYRFVLRTFLFCPIGTVIKNATQVFSVWLAYMEPWKVTRRELDGYGWRQAEDQKELQMSKMVVYDSSWMTYILSNYLFYSSMVVHFLGFAHKFIHSDVASVLLMVNKVLEVLSSSTELLDLLHKVDAVYHSKLVASSPASDDVMKYVPSIREQLKDWEDGLSESDADGSFLHEHWNSDLRLFSSDENGAYNLLQLLLIRAESEILRLSGDTQPALQTLDSIKSQTKTTFQGRIEGTRGNTSLEELHNQHQQVHREVFTPKHPSLRKSSWADVKYRGDWMKRPISESEVAWLARILIRLSDWLNDALGLDCADTEGSPAYIRFDRNELNTVGGPKDAVRMALGAVCSLMVLVGQALLRMMRSRRVKISLRVFASKKLLSTAVVLYAVVAVTRNNAWR</sequence>
<keyword evidence="3" id="KW-1185">Reference proteome</keyword>
<dbReference type="EMBL" id="CP144746">
    <property type="protein sequence ID" value="WVZ55046.1"/>
    <property type="molecule type" value="Genomic_DNA"/>
</dbReference>
<proteinExistence type="predicted"/>
<dbReference type="PANTHER" id="PTHR31801:SF1">
    <property type="entry name" value="SPHINGOMYELIN PHOSPHODIESTERASE"/>
    <property type="match status" value="1"/>
</dbReference>
<evidence type="ECO:0008006" key="4">
    <source>
        <dbReference type="Google" id="ProtNLM"/>
    </source>
</evidence>
<organism evidence="2 3">
    <name type="scientific">Paspalum notatum var. saurae</name>
    <dbReference type="NCBI Taxonomy" id="547442"/>
    <lineage>
        <taxon>Eukaryota</taxon>
        <taxon>Viridiplantae</taxon>
        <taxon>Streptophyta</taxon>
        <taxon>Embryophyta</taxon>
        <taxon>Tracheophyta</taxon>
        <taxon>Spermatophyta</taxon>
        <taxon>Magnoliopsida</taxon>
        <taxon>Liliopsida</taxon>
        <taxon>Poales</taxon>
        <taxon>Poaceae</taxon>
        <taxon>PACMAD clade</taxon>
        <taxon>Panicoideae</taxon>
        <taxon>Andropogonodae</taxon>
        <taxon>Paspaleae</taxon>
        <taxon>Paspalinae</taxon>
        <taxon>Paspalum</taxon>
    </lineage>
</organism>
<evidence type="ECO:0000313" key="3">
    <source>
        <dbReference type="Proteomes" id="UP001341281"/>
    </source>
</evidence>
<evidence type="ECO:0000256" key="1">
    <source>
        <dbReference type="SAM" id="Phobius"/>
    </source>
</evidence>
<protein>
    <recommendedName>
        <fullName evidence="4">Sphingomyelin phosphodiesterase 4</fullName>
    </recommendedName>
</protein>
<feature type="transmembrane region" description="Helical" evidence="1">
    <location>
        <begin position="717"/>
        <end position="735"/>
    </location>
</feature>
<reference evidence="2 3" key="1">
    <citation type="submission" date="2024-02" db="EMBL/GenBank/DDBJ databases">
        <title>High-quality chromosome-scale genome assembly of Pensacola bahiagrass (Paspalum notatum Flugge var. saurae).</title>
        <authorList>
            <person name="Vega J.M."/>
            <person name="Podio M."/>
            <person name="Orjuela J."/>
            <person name="Siena L.A."/>
            <person name="Pessino S.C."/>
            <person name="Combes M.C."/>
            <person name="Mariac C."/>
            <person name="Albertini E."/>
            <person name="Pupilli F."/>
            <person name="Ortiz J.P.A."/>
            <person name="Leblanc O."/>
        </authorList>
    </citation>
    <scope>NUCLEOTIDE SEQUENCE [LARGE SCALE GENOMIC DNA]</scope>
    <source>
        <strain evidence="2">R1</strain>
        <tissue evidence="2">Leaf</tissue>
    </source>
</reference>
<keyword evidence="1" id="KW-1133">Transmembrane helix</keyword>
<accession>A0AAQ3PRK9</accession>